<gene>
    <name evidence="2" type="ORF">FIESC28_05731</name>
</gene>
<sequence>MANQGSSNTEQGIPWDRLIQFANSKKAEEKITGKPAQLEKQQLAAIAMLIELVKDIEVDDTCVSRLFEYCQQKKITTPKFTSETFNQSVAGTVIPRSRVICTLPSNNQQFPQEGYGYAFGEEIPTFKKAQKAKNFAAMQALNWLQGQGPTSSRGEKRPGSVIGESPTRTKRRTEDEDNPNGSTPVSITGKHPNQTKTEEENNSDGGALTADSSQASDPTPASTAGIQGPTIRERAAKLGVDMEFGIPKYFVEQDNEGEDTWKGRPIFRHDGRIPPDTGVVTGVKGRQQAEDLVAQKTLEWLEGEKKNRDTLYEQMIASVPRPT</sequence>
<dbReference type="AlphaFoldDB" id="A0A366RRL1"/>
<dbReference type="EMBL" id="QKXC01000117">
    <property type="protein sequence ID" value="RBR19060.1"/>
    <property type="molecule type" value="Genomic_DNA"/>
</dbReference>
<dbReference type="Gene3D" id="3.30.160.20">
    <property type="match status" value="1"/>
</dbReference>
<accession>A0A366RRL1</accession>
<evidence type="ECO:0000313" key="3">
    <source>
        <dbReference type="Proteomes" id="UP000253153"/>
    </source>
</evidence>
<protein>
    <recommendedName>
        <fullName evidence="4">DRBM domain-containing protein</fullName>
    </recommendedName>
</protein>
<proteinExistence type="predicted"/>
<comment type="caution">
    <text evidence="2">The sequence shown here is derived from an EMBL/GenBank/DDBJ whole genome shotgun (WGS) entry which is preliminary data.</text>
</comment>
<feature type="region of interest" description="Disordered" evidence="1">
    <location>
        <begin position="257"/>
        <end position="283"/>
    </location>
</feature>
<dbReference type="OrthoDB" id="5222339at2759"/>
<evidence type="ECO:0008006" key="4">
    <source>
        <dbReference type="Google" id="ProtNLM"/>
    </source>
</evidence>
<keyword evidence="3" id="KW-1185">Reference proteome</keyword>
<feature type="region of interest" description="Disordered" evidence="1">
    <location>
        <begin position="146"/>
        <end position="230"/>
    </location>
</feature>
<feature type="compositionally biased region" description="Polar residues" evidence="1">
    <location>
        <begin position="210"/>
        <end position="225"/>
    </location>
</feature>
<name>A0A366RRL1_9HYPO</name>
<evidence type="ECO:0000313" key="2">
    <source>
        <dbReference type="EMBL" id="RBR19060.1"/>
    </source>
</evidence>
<dbReference type="GeneID" id="41995172"/>
<feature type="compositionally biased region" description="Basic and acidic residues" evidence="1">
    <location>
        <begin position="259"/>
        <end position="273"/>
    </location>
</feature>
<dbReference type="SUPFAM" id="SSF54768">
    <property type="entry name" value="dsRNA-binding domain-like"/>
    <property type="match status" value="1"/>
</dbReference>
<organism evidence="2 3">
    <name type="scientific">Fusarium coffeatum</name>
    <dbReference type="NCBI Taxonomy" id="231269"/>
    <lineage>
        <taxon>Eukaryota</taxon>
        <taxon>Fungi</taxon>
        <taxon>Dikarya</taxon>
        <taxon>Ascomycota</taxon>
        <taxon>Pezizomycotina</taxon>
        <taxon>Sordariomycetes</taxon>
        <taxon>Hypocreomycetidae</taxon>
        <taxon>Hypocreales</taxon>
        <taxon>Nectriaceae</taxon>
        <taxon>Fusarium</taxon>
        <taxon>Fusarium incarnatum-equiseti species complex</taxon>
    </lineage>
</organism>
<dbReference type="CDD" id="cd00048">
    <property type="entry name" value="DSRM_SF"/>
    <property type="match status" value="1"/>
</dbReference>
<feature type="compositionally biased region" description="Polar residues" evidence="1">
    <location>
        <begin position="179"/>
        <end position="195"/>
    </location>
</feature>
<dbReference type="Proteomes" id="UP000253153">
    <property type="component" value="Unassembled WGS sequence"/>
</dbReference>
<dbReference type="RefSeq" id="XP_031016039.1">
    <property type="nucleotide sequence ID" value="XM_031159876.1"/>
</dbReference>
<reference evidence="2 3" key="1">
    <citation type="submission" date="2018-06" db="EMBL/GenBank/DDBJ databases">
        <title>Fusarium incarnatum-equiseti species complex species 28.</title>
        <authorList>
            <person name="Gardiner D.M."/>
        </authorList>
    </citation>
    <scope>NUCLEOTIDE SEQUENCE [LARGE SCALE GENOMIC DNA]</scope>
    <source>
        <strain evidence="2 3">FIESC_28</strain>
    </source>
</reference>
<evidence type="ECO:0000256" key="1">
    <source>
        <dbReference type="SAM" id="MobiDB-lite"/>
    </source>
</evidence>